<evidence type="ECO:0000313" key="2">
    <source>
        <dbReference type="EMBL" id="GAA1996519.1"/>
    </source>
</evidence>
<feature type="domain" description="ABM" evidence="1">
    <location>
        <begin position="2"/>
        <end position="92"/>
    </location>
</feature>
<keyword evidence="3" id="KW-1185">Reference proteome</keyword>
<dbReference type="Proteomes" id="UP001500326">
    <property type="component" value="Unassembled WGS sequence"/>
</dbReference>
<dbReference type="SUPFAM" id="SSF54909">
    <property type="entry name" value="Dimeric alpha+beta barrel"/>
    <property type="match status" value="1"/>
</dbReference>
<evidence type="ECO:0000313" key="3">
    <source>
        <dbReference type="Proteomes" id="UP001500326"/>
    </source>
</evidence>
<dbReference type="Gene3D" id="3.30.70.100">
    <property type="match status" value="1"/>
</dbReference>
<gene>
    <name evidence="2" type="ORF">GCM10009777_36740</name>
</gene>
<accession>A0ABN2T194</accession>
<evidence type="ECO:0000259" key="1">
    <source>
        <dbReference type="PROSITE" id="PS51725"/>
    </source>
</evidence>
<organism evidence="2 3">
    <name type="scientific">Microbacterium pumilum</name>
    <dbReference type="NCBI Taxonomy" id="344165"/>
    <lineage>
        <taxon>Bacteria</taxon>
        <taxon>Bacillati</taxon>
        <taxon>Actinomycetota</taxon>
        <taxon>Actinomycetes</taxon>
        <taxon>Micrococcales</taxon>
        <taxon>Microbacteriaceae</taxon>
        <taxon>Microbacterium</taxon>
    </lineage>
</organism>
<protein>
    <recommendedName>
        <fullName evidence="1">ABM domain-containing protein</fullName>
    </recommendedName>
</protein>
<dbReference type="InterPro" id="IPR011008">
    <property type="entry name" value="Dimeric_a/b-barrel"/>
</dbReference>
<dbReference type="InterPro" id="IPR007138">
    <property type="entry name" value="ABM_dom"/>
</dbReference>
<comment type="caution">
    <text evidence="2">The sequence shown here is derived from an EMBL/GenBank/DDBJ whole genome shotgun (WGS) entry which is preliminary data.</text>
</comment>
<dbReference type="EMBL" id="BAAAOH010000001">
    <property type="protein sequence ID" value="GAA1996519.1"/>
    <property type="molecule type" value="Genomic_DNA"/>
</dbReference>
<sequence>MLLITGSARPASDARERLVAAAREITAATQGDPGCTLYQFGLSLDGNVIVSVELWRDQAALDAHMSHEHTQRFLSALDGLIDGEPVMQQTEL</sequence>
<dbReference type="PROSITE" id="PS51725">
    <property type="entry name" value="ABM"/>
    <property type="match status" value="1"/>
</dbReference>
<reference evidence="2 3" key="1">
    <citation type="journal article" date="2019" name="Int. J. Syst. Evol. Microbiol.">
        <title>The Global Catalogue of Microorganisms (GCM) 10K type strain sequencing project: providing services to taxonomists for standard genome sequencing and annotation.</title>
        <authorList>
            <consortium name="The Broad Institute Genomics Platform"/>
            <consortium name="The Broad Institute Genome Sequencing Center for Infectious Disease"/>
            <person name="Wu L."/>
            <person name="Ma J."/>
        </authorList>
    </citation>
    <scope>NUCLEOTIDE SEQUENCE [LARGE SCALE GENOMIC DNA]</scope>
    <source>
        <strain evidence="2 3">JCM 14902</strain>
    </source>
</reference>
<name>A0ABN2T194_9MICO</name>
<proteinExistence type="predicted"/>
<dbReference type="RefSeq" id="WP_344065745.1">
    <property type="nucleotide sequence ID" value="NZ_BAAAOH010000001.1"/>
</dbReference>
<dbReference type="Pfam" id="PF03992">
    <property type="entry name" value="ABM"/>
    <property type="match status" value="1"/>
</dbReference>